<dbReference type="SUPFAM" id="SSF55729">
    <property type="entry name" value="Acyl-CoA N-acyltransferases (Nat)"/>
    <property type="match status" value="1"/>
</dbReference>
<sequence length="174" mass="19169">MTFFNDPDLAGPPASALRVRAMNAADSAGVAALMPHLGYPSTEADIVARLQALLAWPDNAVFVAEQEEKIAGLCQIHGVRLIASNGYAEIATLVVHSDCHRRGIGTRLLEQALSWAQDRRYERVRLRSGVQREPAHRFYENRGFLRQRASYAFELTLPQNESASLPVMPRASGA</sequence>
<organism evidence="4 5">
    <name type="scientific">Undibacterium griseum</name>
    <dbReference type="NCBI Taxonomy" id="2762295"/>
    <lineage>
        <taxon>Bacteria</taxon>
        <taxon>Pseudomonadati</taxon>
        <taxon>Pseudomonadota</taxon>
        <taxon>Betaproteobacteria</taxon>
        <taxon>Burkholderiales</taxon>
        <taxon>Oxalobacteraceae</taxon>
        <taxon>Undibacterium</taxon>
    </lineage>
</organism>
<evidence type="ECO:0000256" key="2">
    <source>
        <dbReference type="ARBA" id="ARBA00023315"/>
    </source>
</evidence>
<dbReference type="Pfam" id="PF00583">
    <property type="entry name" value="Acetyltransf_1"/>
    <property type="match status" value="1"/>
</dbReference>
<dbReference type="Proteomes" id="UP000613113">
    <property type="component" value="Unassembled WGS sequence"/>
</dbReference>
<reference evidence="4 5" key="1">
    <citation type="submission" date="2020-08" db="EMBL/GenBank/DDBJ databases">
        <title>Novel species isolated from subtropical streams in China.</title>
        <authorList>
            <person name="Lu H."/>
        </authorList>
    </citation>
    <scope>NUCLEOTIDE SEQUENCE [LARGE SCALE GENOMIC DNA]</scope>
    <source>
        <strain evidence="4 5">FT31W</strain>
    </source>
</reference>
<evidence type="ECO:0000313" key="4">
    <source>
        <dbReference type="EMBL" id="MBC3883674.1"/>
    </source>
</evidence>
<keyword evidence="1" id="KW-0808">Transferase</keyword>
<dbReference type="InterPro" id="IPR016181">
    <property type="entry name" value="Acyl_CoA_acyltransferase"/>
</dbReference>
<feature type="domain" description="N-acetyltransferase" evidence="3">
    <location>
        <begin position="17"/>
        <end position="160"/>
    </location>
</feature>
<keyword evidence="2" id="KW-0012">Acyltransferase</keyword>
<comment type="caution">
    <text evidence="4">The sequence shown here is derived from an EMBL/GenBank/DDBJ whole genome shotgun (WGS) entry which is preliminary data.</text>
</comment>
<proteinExistence type="predicted"/>
<keyword evidence="5" id="KW-1185">Reference proteome</keyword>
<evidence type="ECO:0000256" key="1">
    <source>
        <dbReference type="ARBA" id="ARBA00022679"/>
    </source>
</evidence>
<dbReference type="PROSITE" id="PS51186">
    <property type="entry name" value="GNAT"/>
    <property type="match status" value="1"/>
</dbReference>
<gene>
    <name evidence="4" type="ORF">H8K27_00875</name>
</gene>
<dbReference type="EMBL" id="JACOGC010000001">
    <property type="protein sequence ID" value="MBC3883674.1"/>
    <property type="molecule type" value="Genomic_DNA"/>
</dbReference>
<evidence type="ECO:0000313" key="5">
    <source>
        <dbReference type="Proteomes" id="UP000613113"/>
    </source>
</evidence>
<dbReference type="CDD" id="cd04301">
    <property type="entry name" value="NAT_SF"/>
    <property type="match status" value="1"/>
</dbReference>
<dbReference type="PANTHER" id="PTHR43877">
    <property type="entry name" value="AMINOALKYLPHOSPHONATE N-ACETYLTRANSFERASE-RELATED-RELATED"/>
    <property type="match status" value="1"/>
</dbReference>
<dbReference type="Gene3D" id="3.40.630.30">
    <property type="match status" value="1"/>
</dbReference>
<protein>
    <submittedName>
        <fullName evidence="4">GNAT family N-acetyltransferase</fullName>
    </submittedName>
</protein>
<accession>A0ABR6YIL7</accession>
<dbReference type="RefSeq" id="WP_186861353.1">
    <property type="nucleotide sequence ID" value="NZ_JACOGC010000001.1"/>
</dbReference>
<dbReference type="InterPro" id="IPR050832">
    <property type="entry name" value="Bact_Acetyltransf"/>
</dbReference>
<dbReference type="InterPro" id="IPR000182">
    <property type="entry name" value="GNAT_dom"/>
</dbReference>
<evidence type="ECO:0000259" key="3">
    <source>
        <dbReference type="PROSITE" id="PS51186"/>
    </source>
</evidence>
<name>A0ABR6YIL7_9BURK</name>